<organism evidence="1 2">
    <name type="scientific">Gluconobacter kondonii</name>
    <dbReference type="NCBI Taxonomy" id="941463"/>
    <lineage>
        <taxon>Bacteria</taxon>
        <taxon>Pseudomonadati</taxon>
        <taxon>Pseudomonadota</taxon>
        <taxon>Alphaproteobacteria</taxon>
        <taxon>Acetobacterales</taxon>
        <taxon>Acetobacteraceae</taxon>
        <taxon>Gluconobacter</taxon>
    </lineage>
</organism>
<keyword evidence="2" id="KW-1185">Reference proteome</keyword>
<evidence type="ECO:0000313" key="1">
    <source>
        <dbReference type="EMBL" id="GLQ65115.1"/>
    </source>
</evidence>
<comment type="caution">
    <text evidence="1">The sequence shown here is derived from an EMBL/GenBank/DDBJ whole genome shotgun (WGS) entry which is preliminary data.</text>
</comment>
<dbReference type="Proteomes" id="UP001156629">
    <property type="component" value="Unassembled WGS sequence"/>
</dbReference>
<gene>
    <name evidence="1" type="ORF">GCM10007870_06990</name>
</gene>
<sequence>MKPSAPEMTPTSSPNIRPAIAARMTANIMRPTIGGLVAVAEEVSTVSLMTGKLRRPAGRACQGKAEKTGQAA</sequence>
<proteinExistence type="predicted"/>
<reference evidence="2" key="1">
    <citation type="journal article" date="2019" name="Int. J. Syst. Evol. Microbiol.">
        <title>The Global Catalogue of Microorganisms (GCM) 10K type strain sequencing project: providing services to taxonomists for standard genome sequencing and annotation.</title>
        <authorList>
            <consortium name="The Broad Institute Genomics Platform"/>
            <consortium name="The Broad Institute Genome Sequencing Center for Infectious Disease"/>
            <person name="Wu L."/>
            <person name="Ma J."/>
        </authorList>
    </citation>
    <scope>NUCLEOTIDE SEQUENCE [LARGE SCALE GENOMIC DNA]</scope>
    <source>
        <strain evidence="2">NBRC 3266</strain>
    </source>
</reference>
<accession>A0ABQ5WNU9</accession>
<evidence type="ECO:0000313" key="2">
    <source>
        <dbReference type="Proteomes" id="UP001156629"/>
    </source>
</evidence>
<name>A0ABQ5WNU9_9PROT</name>
<dbReference type="EMBL" id="BSNV01000002">
    <property type="protein sequence ID" value="GLQ65115.1"/>
    <property type="molecule type" value="Genomic_DNA"/>
</dbReference>
<protein>
    <submittedName>
        <fullName evidence="1">Uncharacterized protein</fullName>
    </submittedName>
</protein>